<dbReference type="GO" id="GO:0017183">
    <property type="term" value="P:protein histidyl modification to diphthamide"/>
    <property type="evidence" value="ECO:0007669"/>
    <property type="project" value="UniProtKB-UniPathway"/>
</dbReference>
<keyword evidence="6" id="KW-0411">Iron-sulfur</keyword>
<keyword evidence="5" id="KW-0408">Iron</keyword>
<comment type="pathway">
    <text evidence="2">Protein modification; peptidyl-diphthamide biosynthesis.</text>
</comment>
<dbReference type="VEuPathDB" id="TriTrypDB:LtaPh_3326300"/>
<reference evidence="8" key="1">
    <citation type="submission" date="2019-11" db="EMBL/GenBank/DDBJ databases">
        <title>Leishmania tarentolae CDS.</title>
        <authorList>
            <person name="Goto Y."/>
            <person name="Yamagishi J."/>
        </authorList>
    </citation>
    <scope>NUCLEOTIDE SEQUENCE [LARGE SCALE GENOMIC DNA]</scope>
    <source>
        <strain evidence="8">Parrot Tar II</strain>
    </source>
</reference>
<keyword evidence="4" id="KW-0479">Metal-binding</keyword>
<gene>
    <name evidence="8" type="ORF">LtaPh_3326300</name>
</gene>
<dbReference type="PANTHER" id="PTHR10762:SF2">
    <property type="entry name" value="2-(3-AMINO-3-CARBOXYPROPYL)HISTIDINE SYNTHASE SUBUNIT 2"/>
    <property type="match status" value="1"/>
</dbReference>
<dbReference type="InterPro" id="IPR042265">
    <property type="entry name" value="DPH1/DPH2_3"/>
</dbReference>
<name>A0A640KQU6_LEITA</name>
<evidence type="ECO:0000256" key="2">
    <source>
        <dbReference type="ARBA" id="ARBA00005156"/>
    </source>
</evidence>
<evidence type="ECO:0000256" key="7">
    <source>
        <dbReference type="SAM" id="MobiDB-lite"/>
    </source>
</evidence>
<dbReference type="SFLD" id="SFLDS00032">
    <property type="entry name" value="Radical_SAM_3-amino-3-carboxyp"/>
    <property type="match status" value="1"/>
</dbReference>
<sequence length="758" mass="81580">MYHDSPMEAAVVVHRRRQQLPASTSKGDGGDDEAERRIIDAYQLHRVADFLLSGATEEGELAMTPGGGAASLCCSAAAFPSRRALPYMRVALQFPDELLGDAVAVVHCLSNLVATDQRYMEATELKGTEGVAKDDSQDSNAVSAPPPQQRGLAVAGVAAAQLRPSTMDNPNRPTNAMRLFVLADNTFGSCCPDEITAQHYTADCIVHFGEACMSRSTRLPVFYVQPVFHFTALATETVCGSDAVGLLLDAEASLVLEVVRRLASAIRHRLSNWWTEKAEATGASARVPCPVCPRIAVVGTYPTKAIVQAAERRWSSTNDCSVPIDWPIFEMRSPFIKTEPAPLHGAEASGVAGAGATYSGEDCWLVNGVSFPRVLSSSSALAVSHEVQYLLFVGDADSSALVHVLTAEQYNQFHYSDLCREYLEWDGSAQVSNVPLVCVLDNRFGGTPETKEQLHRVSRCLALSDASSSAGVKLTDAVQQWVSAACADGLAAALVTGDCVRAQQTLQRRVRQRAFNIESVRASSAIGILVASLAIEGYYEVTQQLHKLLRAYGKRSYVIYVGHLNEFKLANFVDTVDCFVVVACPYSRQSHFTEKRDGFLKPIVSPAEVLVALTSADDLQADKQYGMAAVYTTSFQAVLPLLKDAVQARQAQLDGGAGGTDADGRKRQNDQEERWICSGALVRANTGSVGGALIAQGGSQGALARLYEREYVGLDPRVGQTPIQAGILEGKHGIARGYAKEREAQGEGSIITDPAMRR</sequence>
<comment type="cofactor">
    <cofactor evidence="1">
        <name>[4Fe-4S] cluster</name>
        <dbReference type="ChEBI" id="CHEBI:49883"/>
    </cofactor>
</comment>
<dbReference type="Gene3D" id="3.40.50.11840">
    <property type="entry name" value="Diphthamide synthesis DPH1/DPH2 domain 1"/>
    <property type="match status" value="1"/>
</dbReference>
<evidence type="ECO:0000256" key="3">
    <source>
        <dbReference type="ARBA" id="ARBA00006179"/>
    </source>
</evidence>
<dbReference type="GO" id="GO:0046872">
    <property type="term" value="F:metal ion binding"/>
    <property type="evidence" value="ECO:0007669"/>
    <property type="project" value="UniProtKB-KW"/>
</dbReference>
<dbReference type="InterPro" id="IPR016435">
    <property type="entry name" value="DPH1/DPH2"/>
</dbReference>
<dbReference type="InterPro" id="IPR042263">
    <property type="entry name" value="DPH1/DPH2_1"/>
</dbReference>
<dbReference type="OrthoDB" id="449241at2759"/>
<dbReference type="Pfam" id="PF01866">
    <property type="entry name" value="Diphthamide_syn"/>
    <property type="match status" value="2"/>
</dbReference>
<dbReference type="GO" id="GO:0051536">
    <property type="term" value="F:iron-sulfur cluster binding"/>
    <property type="evidence" value="ECO:0007669"/>
    <property type="project" value="UniProtKB-KW"/>
</dbReference>
<dbReference type="UniPathway" id="UPA00559"/>
<evidence type="ECO:0000256" key="4">
    <source>
        <dbReference type="ARBA" id="ARBA00022723"/>
    </source>
</evidence>
<dbReference type="Proteomes" id="UP000419144">
    <property type="component" value="Unassembled WGS sequence"/>
</dbReference>
<dbReference type="PANTHER" id="PTHR10762">
    <property type="entry name" value="DIPHTHAMIDE BIOSYNTHESIS PROTEIN"/>
    <property type="match status" value="1"/>
</dbReference>
<dbReference type="NCBIfam" id="TIGR00322">
    <property type="entry name" value="diphth2_R"/>
    <property type="match status" value="2"/>
</dbReference>
<evidence type="ECO:0000313" key="8">
    <source>
        <dbReference type="EMBL" id="GET91996.1"/>
    </source>
</evidence>
<comment type="similarity">
    <text evidence="3">Belongs to the DPH1/DPH2 family. DPH2 subfamily.</text>
</comment>
<dbReference type="GO" id="GO:0090560">
    <property type="term" value="F:2-(3-amino-3-carboxypropyl)histidine synthase activity"/>
    <property type="evidence" value="ECO:0007669"/>
    <property type="project" value="InterPro"/>
</dbReference>
<comment type="caution">
    <text evidence="8">The sequence shown here is derived from an EMBL/GenBank/DDBJ whole genome shotgun (WGS) entry which is preliminary data.</text>
</comment>
<evidence type="ECO:0000256" key="6">
    <source>
        <dbReference type="ARBA" id="ARBA00023014"/>
    </source>
</evidence>
<organism evidence="8 9">
    <name type="scientific">Leishmania tarentolae</name>
    <name type="common">Sauroleishmania tarentolae</name>
    <dbReference type="NCBI Taxonomy" id="5689"/>
    <lineage>
        <taxon>Eukaryota</taxon>
        <taxon>Discoba</taxon>
        <taxon>Euglenozoa</taxon>
        <taxon>Kinetoplastea</taxon>
        <taxon>Metakinetoplastina</taxon>
        <taxon>Trypanosomatida</taxon>
        <taxon>Trypanosomatidae</taxon>
        <taxon>Leishmaniinae</taxon>
        <taxon>Leishmania</taxon>
        <taxon>lizard Leishmania</taxon>
    </lineage>
</organism>
<evidence type="ECO:0000256" key="1">
    <source>
        <dbReference type="ARBA" id="ARBA00001966"/>
    </source>
</evidence>
<dbReference type="Gene3D" id="3.40.50.11860">
    <property type="entry name" value="Diphthamide synthesis DPH1/DPH2 domain 3"/>
    <property type="match status" value="1"/>
</dbReference>
<feature type="region of interest" description="Disordered" evidence="7">
    <location>
        <begin position="129"/>
        <end position="148"/>
    </location>
</feature>
<keyword evidence="9" id="KW-1185">Reference proteome</keyword>
<evidence type="ECO:0000313" key="9">
    <source>
        <dbReference type="Proteomes" id="UP000419144"/>
    </source>
</evidence>
<dbReference type="EMBL" id="BLBS01000052">
    <property type="protein sequence ID" value="GET91996.1"/>
    <property type="molecule type" value="Genomic_DNA"/>
</dbReference>
<evidence type="ECO:0008006" key="10">
    <source>
        <dbReference type="Google" id="ProtNLM"/>
    </source>
</evidence>
<protein>
    <recommendedName>
        <fullName evidence="10">Diphthamide synthesis protein</fullName>
    </recommendedName>
</protein>
<accession>A0A640KQU6</accession>
<proteinExistence type="inferred from homology"/>
<dbReference type="AlphaFoldDB" id="A0A640KQU6"/>
<feature type="region of interest" description="Disordered" evidence="7">
    <location>
        <begin position="13"/>
        <end position="33"/>
    </location>
</feature>
<dbReference type="FunFam" id="3.40.50.11860:FF:000001">
    <property type="entry name" value="2-(3-amino-3-carboxypropyl)histidine synthase subunit 2"/>
    <property type="match status" value="1"/>
</dbReference>
<evidence type="ECO:0000256" key="5">
    <source>
        <dbReference type="ARBA" id="ARBA00023004"/>
    </source>
</evidence>